<organism evidence="2 3">
    <name type="scientific">Actinacidiphila yanglinensis</name>
    <dbReference type="NCBI Taxonomy" id="310779"/>
    <lineage>
        <taxon>Bacteria</taxon>
        <taxon>Bacillati</taxon>
        <taxon>Actinomycetota</taxon>
        <taxon>Actinomycetes</taxon>
        <taxon>Kitasatosporales</taxon>
        <taxon>Streptomycetaceae</taxon>
        <taxon>Actinacidiphila</taxon>
    </lineage>
</organism>
<dbReference type="PRINTS" id="PR00111">
    <property type="entry name" value="ABHYDROLASE"/>
</dbReference>
<proteinExistence type="predicted"/>
<dbReference type="PANTHER" id="PTHR43194:SF2">
    <property type="entry name" value="PEROXISOMAL MEMBRANE PROTEIN LPX1"/>
    <property type="match status" value="1"/>
</dbReference>
<dbReference type="Proteomes" id="UP000236754">
    <property type="component" value="Unassembled WGS sequence"/>
</dbReference>
<dbReference type="InterPro" id="IPR029058">
    <property type="entry name" value="AB_hydrolase_fold"/>
</dbReference>
<protein>
    <submittedName>
        <fullName evidence="2">Pimeloyl-ACP methyl ester carboxylesterase</fullName>
    </submittedName>
</protein>
<dbReference type="SUPFAM" id="SSF53474">
    <property type="entry name" value="alpha/beta-Hydrolases"/>
    <property type="match status" value="1"/>
</dbReference>
<keyword evidence="3" id="KW-1185">Reference proteome</keyword>
<accession>A0A1H5Z9F1</accession>
<dbReference type="AlphaFoldDB" id="A0A1H5Z9F1"/>
<evidence type="ECO:0000259" key="1">
    <source>
        <dbReference type="Pfam" id="PF12697"/>
    </source>
</evidence>
<dbReference type="Gene3D" id="3.40.50.1820">
    <property type="entry name" value="alpha/beta hydrolase"/>
    <property type="match status" value="1"/>
</dbReference>
<dbReference type="Pfam" id="PF12697">
    <property type="entry name" value="Abhydrolase_6"/>
    <property type="match status" value="1"/>
</dbReference>
<evidence type="ECO:0000313" key="2">
    <source>
        <dbReference type="EMBL" id="SEG32355.1"/>
    </source>
</evidence>
<feature type="domain" description="AB hydrolase-1" evidence="1">
    <location>
        <begin position="73"/>
        <end position="310"/>
    </location>
</feature>
<gene>
    <name evidence="2" type="ORF">SAMN05216223_104357</name>
</gene>
<dbReference type="GO" id="GO:0003824">
    <property type="term" value="F:catalytic activity"/>
    <property type="evidence" value="ECO:0007669"/>
    <property type="project" value="InterPro"/>
</dbReference>
<dbReference type="EMBL" id="FNVU01000004">
    <property type="protein sequence ID" value="SEG32355.1"/>
    <property type="molecule type" value="Genomic_DNA"/>
</dbReference>
<dbReference type="RefSeq" id="WP_103885624.1">
    <property type="nucleotide sequence ID" value="NZ_FNVU01000004.1"/>
</dbReference>
<dbReference type="OrthoDB" id="63519at2"/>
<sequence length="329" mass="34983">MATRYDVTGAGGLRLAAWDYGTATATGADATAGSGVTASPAAAAADLRAATGAAGTARRPLPGGDPEPRPGMLLLHGLLGRASHWAATARRLSPSYRALALDQRGHGRSGKPAGPYTPEAYVRDALAAVEQLDLGPVTLVGHSMGALTAWQCAVRRPDLVAAVVLCDMRASALGEKGQREWADWLASWPLPFATLGDVRQWFGVDDPRADPPDPVRGDFFAEVMSEHEDGWRPSYAPAHLLRSREPWIRDAHWDELARVRCPALVVRGPGGELGRAEAQEMVRVLPRGRYAEIADAGHLVPWDQPDAWAETLECFVGDALAERAGASPG</sequence>
<evidence type="ECO:0000313" key="3">
    <source>
        <dbReference type="Proteomes" id="UP000236754"/>
    </source>
</evidence>
<reference evidence="2 3" key="1">
    <citation type="submission" date="2016-10" db="EMBL/GenBank/DDBJ databases">
        <authorList>
            <person name="de Groot N.N."/>
        </authorList>
    </citation>
    <scope>NUCLEOTIDE SEQUENCE [LARGE SCALE GENOMIC DNA]</scope>
    <source>
        <strain evidence="2 3">CGMCC 4.2023</strain>
    </source>
</reference>
<dbReference type="InterPro" id="IPR000073">
    <property type="entry name" value="AB_hydrolase_1"/>
</dbReference>
<dbReference type="PRINTS" id="PR00412">
    <property type="entry name" value="EPOXHYDRLASE"/>
</dbReference>
<dbReference type="PANTHER" id="PTHR43194">
    <property type="entry name" value="HYDROLASE ALPHA/BETA FOLD FAMILY"/>
    <property type="match status" value="1"/>
</dbReference>
<dbReference type="InterPro" id="IPR050228">
    <property type="entry name" value="Carboxylesterase_BioH"/>
</dbReference>
<dbReference type="InterPro" id="IPR000639">
    <property type="entry name" value="Epox_hydrolase-like"/>
</dbReference>
<name>A0A1H5Z9F1_9ACTN</name>